<sequence>MATILCYGDSNTHGTRPMSVAGLSERHPPGVPWPDVMAAALGPAHRVIAEGLPGRTTVHEDLVEGGARNGLAVLPAILHSHKPLDLMVLMLGTNDLKPRFSVTAHEIARSVLRLALLARAEAVVQDVLIVSPAPVREAGCLAEVFVGAEARQAGLAGVLRDLAEASGFGFADAGAHVTVSDFDGVHWDAPAHAALGAAMARIVADRLG</sequence>
<protein>
    <submittedName>
        <fullName evidence="2">GDSL family lipase</fullName>
    </submittedName>
</protein>
<keyword evidence="3" id="KW-1185">Reference proteome</keyword>
<dbReference type="RefSeq" id="WP_212534717.1">
    <property type="nucleotide sequence ID" value="NZ_JAGTUU010000001.1"/>
</dbReference>
<dbReference type="InterPro" id="IPR036514">
    <property type="entry name" value="SGNH_hydro_sf"/>
</dbReference>
<evidence type="ECO:0000313" key="2">
    <source>
        <dbReference type="EMBL" id="MBS0122744.1"/>
    </source>
</evidence>
<dbReference type="SUPFAM" id="SSF52266">
    <property type="entry name" value="SGNH hydrolase"/>
    <property type="match status" value="1"/>
</dbReference>
<dbReference type="InterPro" id="IPR013830">
    <property type="entry name" value="SGNH_hydro"/>
</dbReference>
<comment type="caution">
    <text evidence="2">The sequence shown here is derived from an EMBL/GenBank/DDBJ whole genome shotgun (WGS) entry which is preliminary data.</text>
</comment>
<gene>
    <name evidence="2" type="ORF">KB874_01240</name>
</gene>
<dbReference type="Pfam" id="PF13472">
    <property type="entry name" value="Lipase_GDSL_2"/>
    <property type="match status" value="1"/>
</dbReference>
<dbReference type="Proteomes" id="UP000681356">
    <property type="component" value="Unassembled WGS sequence"/>
</dbReference>
<dbReference type="Gene3D" id="3.40.50.1110">
    <property type="entry name" value="SGNH hydrolase"/>
    <property type="match status" value="1"/>
</dbReference>
<organism evidence="2 3">
    <name type="scientific">Thetidibacter halocola</name>
    <dbReference type="NCBI Taxonomy" id="2827239"/>
    <lineage>
        <taxon>Bacteria</taxon>
        <taxon>Pseudomonadati</taxon>
        <taxon>Pseudomonadota</taxon>
        <taxon>Alphaproteobacteria</taxon>
        <taxon>Rhodobacterales</taxon>
        <taxon>Roseobacteraceae</taxon>
        <taxon>Thetidibacter</taxon>
    </lineage>
</organism>
<name>A0A8J7WA52_9RHOB</name>
<feature type="domain" description="SGNH hydrolase-type esterase" evidence="1">
    <location>
        <begin position="6"/>
        <end position="189"/>
    </location>
</feature>
<proteinExistence type="predicted"/>
<reference evidence="2" key="1">
    <citation type="submission" date="2021-04" db="EMBL/GenBank/DDBJ databases">
        <authorList>
            <person name="Yoon J."/>
        </authorList>
    </citation>
    <scope>NUCLEOTIDE SEQUENCE</scope>
    <source>
        <strain evidence="2">KMU-90</strain>
    </source>
</reference>
<dbReference type="AlphaFoldDB" id="A0A8J7WA52"/>
<dbReference type="GO" id="GO:0016788">
    <property type="term" value="F:hydrolase activity, acting on ester bonds"/>
    <property type="evidence" value="ECO:0007669"/>
    <property type="project" value="UniProtKB-ARBA"/>
</dbReference>
<evidence type="ECO:0000313" key="3">
    <source>
        <dbReference type="Proteomes" id="UP000681356"/>
    </source>
</evidence>
<evidence type="ECO:0000259" key="1">
    <source>
        <dbReference type="Pfam" id="PF13472"/>
    </source>
</evidence>
<dbReference type="EMBL" id="JAGTUU010000001">
    <property type="protein sequence ID" value="MBS0122744.1"/>
    <property type="molecule type" value="Genomic_DNA"/>
</dbReference>
<accession>A0A8J7WA52</accession>